<accession>A0A2P8FIV9</accession>
<dbReference type="InterPro" id="IPR010260">
    <property type="entry name" value="AlpA"/>
</dbReference>
<organism evidence="1 2">
    <name type="scientific">Shimia abyssi</name>
    <dbReference type="NCBI Taxonomy" id="1662395"/>
    <lineage>
        <taxon>Bacteria</taxon>
        <taxon>Pseudomonadati</taxon>
        <taxon>Pseudomonadota</taxon>
        <taxon>Alphaproteobacteria</taxon>
        <taxon>Rhodobacterales</taxon>
        <taxon>Roseobacteraceae</taxon>
    </lineage>
</organism>
<dbReference type="OrthoDB" id="8091188at2"/>
<gene>
    <name evidence="1" type="ORF">CLV88_10161</name>
</gene>
<evidence type="ECO:0000313" key="2">
    <source>
        <dbReference type="Proteomes" id="UP000240418"/>
    </source>
</evidence>
<sequence length="69" mass="8196">MVEKTEKYRTFAEVASRYHTSRSTIYRWLSDPVARFPRPFRIGHRCLWRSADLDAFDEGFHQQSEGSSK</sequence>
<dbReference type="AlphaFoldDB" id="A0A2P8FIV9"/>
<dbReference type="EMBL" id="PYGJ01000001">
    <property type="protein sequence ID" value="PSL21638.1"/>
    <property type="molecule type" value="Genomic_DNA"/>
</dbReference>
<evidence type="ECO:0000313" key="1">
    <source>
        <dbReference type="EMBL" id="PSL21638.1"/>
    </source>
</evidence>
<dbReference type="Gene3D" id="1.10.238.160">
    <property type="match status" value="1"/>
</dbReference>
<dbReference type="InterPro" id="IPR009061">
    <property type="entry name" value="DNA-bd_dom_put_sf"/>
</dbReference>
<name>A0A2P8FIV9_9RHOB</name>
<proteinExistence type="predicted"/>
<dbReference type="SUPFAM" id="SSF46955">
    <property type="entry name" value="Putative DNA-binding domain"/>
    <property type="match status" value="1"/>
</dbReference>
<comment type="caution">
    <text evidence="1">The sequence shown here is derived from an EMBL/GenBank/DDBJ whole genome shotgun (WGS) entry which is preliminary data.</text>
</comment>
<dbReference type="Pfam" id="PF05930">
    <property type="entry name" value="Phage_AlpA"/>
    <property type="match status" value="1"/>
</dbReference>
<reference evidence="1 2" key="1">
    <citation type="submission" date="2018-03" db="EMBL/GenBank/DDBJ databases">
        <title>Genomic Encyclopedia of Archaeal and Bacterial Type Strains, Phase II (KMG-II): from individual species to whole genera.</title>
        <authorList>
            <person name="Goeker M."/>
        </authorList>
    </citation>
    <scope>NUCLEOTIDE SEQUENCE [LARGE SCALE GENOMIC DNA]</scope>
    <source>
        <strain evidence="1 2">DSM 100673</strain>
    </source>
</reference>
<dbReference type="RefSeq" id="WP_106606384.1">
    <property type="nucleotide sequence ID" value="NZ_PYGJ01000001.1"/>
</dbReference>
<protein>
    <submittedName>
        <fullName evidence="1">AlpA family transcriptional regulator</fullName>
    </submittedName>
</protein>
<keyword evidence="2" id="KW-1185">Reference proteome</keyword>
<dbReference type="Proteomes" id="UP000240418">
    <property type="component" value="Unassembled WGS sequence"/>
</dbReference>